<evidence type="ECO:0000256" key="1">
    <source>
        <dbReference type="SAM" id="MobiDB-lite"/>
    </source>
</evidence>
<feature type="region of interest" description="Disordered" evidence="1">
    <location>
        <begin position="1"/>
        <end position="52"/>
    </location>
</feature>
<sequence length="85" mass="9447">MSQLVDRLHCGPRHRKQTISDASSSSLEGRRHAPKPHITNLTPTHVGSIERTPPLRPFSRLPNGPLYPKHPFIVIALITTSVILV</sequence>
<comment type="caution">
    <text evidence="2">The sequence shown here is derived from an EMBL/GenBank/DDBJ whole genome shotgun (WGS) entry which is preliminary data.</text>
</comment>
<organism evidence="2 3">
    <name type="scientific">Coprinellus micaceus</name>
    <name type="common">Glistening ink-cap mushroom</name>
    <name type="synonym">Coprinus micaceus</name>
    <dbReference type="NCBI Taxonomy" id="71717"/>
    <lineage>
        <taxon>Eukaryota</taxon>
        <taxon>Fungi</taxon>
        <taxon>Dikarya</taxon>
        <taxon>Basidiomycota</taxon>
        <taxon>Agaricomycotina</taxon>
        <taxon>Agaricomycetes</taxon>
        <taxon>Agaricomycetidae</taxon>
        <taxon>Agaricales</taxon>
        <taxon>Agaricineae</taxon>
        <taxon>Psathyrellaceae</taxon>
        <taxon>Coprinellus</taxon>
    </lineage>
</organism>
<gene>
    <name evidence="2" type="ORF">FA13DRAFT_1413170</name>
</gene>
<reference evidence="2 3" key="1">
    <citation type="journal article" date="2019" name="Nat. Ecol. Evol.">
        <title>Megaphylogeny resolves global patterns of mushroom evolution.</title>
        <authorList>
            <person name="Varga T."/>
            <person name="Krizsan K."/>
            <person name="Foldi C."/>
            <person name="Dima B."/>
            <person name="Sanchez-Garcia M."/>
            <person name="Sanchez-Ramirez S."/>
            <person name="Szollosi G.J."/>
            <person name="Szarkandi J.G."/>
            <person name="Papp V."/>
            <person name="Albert L."/>
            <person name="Andreopoulos W."/>
            <person name="Angelini C."/>
            <person name="Antonin V."/>
            <person name="Barry K.W."/>
            <person name="Bougher N.L."/>
            <person name="Buchanan P."/>
            <person name="Buyck B."/>
            <person name="Bense V."/>
            <person name="Catcheside P."/>
            <person name="Chovatia M."/>
            <person name="Cooper J."/>
            <person name="Damon W."/>
            <person name="Desjardin D."/>
            <person name="Finy P."/>
            <person name="Geml J."/>
            <person name="Haridas S."/>
            <person name="Hughes K."/>
            <person name="Justo A."/>
            <person name="Karasinski D."/>
            <person name="Kautmanova I."/>
            <person name="Kiss B."/>
            <person name="Kocsube S."/>
            <person name="Kotiranta H."/>
            <person name="LaButti K.M."/>
            <person name="Lechner B.E."/>
            <person name="Liimatainen K."/>
            <person name="Lipzen A."/>
            <person name="Lukacs Z."/>
            <person name="Mihaltcheva S."/>
            <person name="Morgado L.N."/>
            <person name="Niskanen T."/>
            <person name="Noordeloos M.E."/>
            <person name="Ohm R.A."/>
            <person name="Ortiz-Santana B."/>
            <person name="Ovrebo C."/>
            <person name="Racz N."/>
            <person name="Riley R."/>
            <person name="Savchenko A."/>
            <person name="Shiryaev A."/>
            <person name="Soop K."/>
            <person name="Spirin V."/>
            <person name="Szebenyi C."/>
            <person name="Tomsovsky M."/>
            <person name="Tulloss R.E."/>
            <person name="Uehling J."/>
            <person name="Grigoriev I.V."/>
            <person name="Vagvolgyi C."/>
            <person name="Papp T."/>
            <person name="Martin F.M."/>
            <person name="Miettinen O."/>
            <person name="Hibbett D.S."/>
            <person name="Nagy L.G."/>
        </authorList>
    </citation>
    <scope>NUCLEOTIDE SEQUENCE [LARGE SCALE GENOMIC DNA]</scope>
    <source>
        <strain evidence="2 3">FP101781</strain>
    </source>
</reference>
<proteinExistence type="predicted"/>
<protein>
    <submittedName>
        <fullName evidence="2">Uncharacterized protein</fullName>
    </submittedName>
</protein>
<dbReference type="Proteomes" id="UP000298030">
    <property type="component" value="Unassembled WGS sequence"/>
</dbReference>
<evidence type="ECO:0000313" key="3">
    <source>
        <dbReference type="Proteomes" id="UP000298030"/>
    </source>
</evidence>
<name>A0A4Y7SQ96_COPMI</name>
<dbReference type="EMBL" id="QPFP01000078">
    <property type="protein sequence ID" value="TEB23409.1"/>
    <property type="molecule type" value="Genomic_DNA"/>
</dbReference>
<dbReference type="AlphaFoldDB" id="A0A4Y7SQ96"/>
<keyword evidence="3" id="KW-1185">Reference proteome</keyword>
<accession>A0A4Y7SQ96</accession>
<evidence type="ECO:0000313" key="2">
    <source>
        <dbReference type="EMBL" id="TEB23409.1"/>
    </source>
</evidence>